<dbReference type="EMBL" id="FJUW01000020">
    <property type="protein sequence ID" value="CZT00667.1"/>
    <property type="molecule type" value="Genomic_DNA"/>
</dbReference>
<feature type="compositionally biased region" description="Polar residues" evidence="1">
    <location>
        <begin position="42"/>
        <end position="53"/>
    </location>
</feature>
<proteinExistence type="predicted"/>
<feature type="region of interest" description="Disordered" evidence="1">
    <location>
        <begin position="42"/>
        <end position="110"/>
    </location>
</feature>
<dbReference type="AlphaFoldDB" id="A0A1E1KRM9"/>
<accession>A0A1E1KRM9</accession>
<evidence type="ECO:0000256" key="1">
    <source>
        <dbReference type="SAM" id="MobiDB-lite"/>
    </source>
</evidence>
<reference evidence="3" key="1">
    <citation type="submission" date="2016-03" db="EMBL/GenBank/DDBJ databases">
        <authorList>
            <person name="Ploux O."/>
        </authorList>
    </citation>
    <scope>NUCLEOTIDE SEQUENCE [LARGE SCALE GENOMIC DNA]</scope>
    <source>
        <strain evidence="3">UK7</strain>
    </source>
</reference>
<dbReference type="InParanoid" id="A0A1E1KRM9"/>
<dbReference type="Proteomes" id="UP000178129">
    <property type="component" value="Unassembled WGS sequence"/>
</dbReference>
<gene>
    <name evidence="2" type="ORF">RCO7_03064</name>
</gene>
<evidence type="ECO:0000313" key="3">
    <source>
        <dbReference type="Proteomes" id="UP000178129"/>
    </source>
</evidence>
<organism evidence="2 3">
    <name type="scientific">Rhynchosporium graminicola</name>
    <dbReference type="NCBI Taxonomy" id="2792576"/>
    <lineage>
        <taxon>Eukaryota</taxon>
        <taxon>Fungi</taxon>
        <taxon>Dikarya</taxon>
        <taxon>Ascomycota</taxon>
        <taxon>Pezizomycotina</taxon>
        <taxon>Leotiomycetes</taxon>
        <taxon>Helotiales</taxon>
        <taxon>Ploettnerulaceae</taxon>
        <taxon>Rhynchosporium</taxon>
    </lineage>
</organism>
<name>A0A1E1KRM9_9HELO</name>
<comment type="caution">
    <text evidence="2">The sequence shown here is derived from an EMBL/GenBank/DDBJ whole genome shotgun (WGS) entry which is preliminary data.</text>
</comment>
<sequence length="110" mass="11910">MASDELHRKTVSAFLGLPSMDVIYDLSPQCSADPLHWELNSTQTSSLSANQNRRSSHLYRHISQPGLVATSSASSPASKDDSRREATTAPANGLSENFEPMMVFTKTGSP</sequence>
<protein>
    <submittedName>
        <fullName evidence="2">Uncharacterized protein</fullName>
    </submittedName>
</protein>
<evidence type="ECO:0000313" key="2">
    <source>
        <dbReference type="EMBL" id="CZT00667.1"/>
    </source>
</evidence>
<keyword evidence="3" id="KW-1185">Reference proteome</keyword>